<proteinExistence type="predicted"/>
<gene>
    <name evidence="3" type="ORF">SAMN04489844_1780</name>
</gene>
<evidence type="ECO:0000256" key="1">
    <source>
        <dbReference type="SAM" id="MobiDB-lite"/>
    </source>
</evidence>
<sequence>MAPDPDERSSLEMPSFSLRRRKKDAPEPADEAVTEPVDTPVAEPSVPETRTVVQPDPEPEPVTPRVRRELPAVSGLVAAVVTGLVVGLLAVALAWLAGVGCDAARGTTSCGGAIGFPVLVAVVAILAWAGTLLLRTLRVVDAGSTSLLAVGVLAVLVMVFLLGSLDTWWAVVAVPVLAAASYAGSWLLTHAVADSEVTEPVVESHDVR</sequence>
<feature type="transmembrane region" description="Helical" evidence="2">
    <location>
        <begin position="75"/>
        <end position="96"/>
    </location>
</feature>
<keyword evidence="4" id="KW-1185">Reference proteome</keyword>
<feature type="transmembrane region" description="Helical" evidence="2">
    <location>
        <begin position="116"/>
        <end position="134"/>
    </location>
</feature>
<keyword evidence="2" id="KW-0472">Membrane</keyword>
<dbReference type="STRING" id="402596.SAMN04489844_1780"/>
<feature type="transmembrane region" description="Helical" evidence="2">
    <location>
        <begin position="168"/>
        <end position="188"/>
    </location>
</feature>
<keyword evidence="2" id="KW-1133">Transmembrane helix</keyword>
<evidence type="ECO:0000256" key="2">
    <source>
        <dbReference type="SAM" id="Phobius"/>
    </source>
</evidence>
<dbReference type="AlphaFoldDB" id="A0A1H4Q6N1"/>
<dbReference type="EMBL" id="FNRT01000002">
    <property type="protein sequence ID" value="SEC15271.1"/>
    <property type="molecule type" value="Genomic_DNA"/>
</dbReference>
<dbReference type="Proteomes" id="UP000198742">
    <property type="component" value="Unassembled WGS sequence"/>
</dbReference>
<evidence type="ECO:0000313" key="4">
    <source>
        <dbReference type="Proteomes" id="UP000198742"/>
    </source>
</evidence>
<feature type="compositionally biased region" description="Basic and acidic residues" evidence="1">
    <location>
        <begin position="1"/>
        <end position="10"/>
    </location>
</feature>
<organism evidence="3 4">
    <name type="scientific">Nocardioides exalbidus</name>
    <dbReference type="NCBI Taxonomy" id="402596"/>
    <lineage>
        <taxon>Bacteria</taxon>
        <taxon>Bacillati</taxon>
        <taxon>Actinomycetota</taxon>
        <taxon>Actinomycetes</taxon>
        <taxon>Propionibacteriales</taxon>
        <taxon>Nocardioidaceae</taxon>
        <taxon>Nocardioides</taxon>
    </lineage>
</organism>
<reference evidence="4" key="1">
    <citation type="submission" date="2016-10" db="EMBL/GenBank/DDBJ databases">
        <authorList>
            <person name="Varghese N."/>
            <person name="Submissions S."/>
        </authorList>
    </citation>
    <scope>NUCLEOTIDE SEQUENCE [LARGE SCALE GENOMIC DNA]</scope>
    <source>
        <strain evidence="4">DSM 22017</strain>
    </source>
</reference>
<feature type="transmembrane region" description="Helical" evidence="2">
    <location>
        <begin position="146"/>
        <end position="162"/>
    </location>
</feature>
<accession>A0A1H4Q6N1</accession>
<keyword evidence="2" id="KW-0812">Transmembrane</keyword>
<dbReference type="OrthoDB" id="3790893at2"/>
<feature type="region of interest" description="Disordered" evidence="1">
    <location>
        <begin position="1"/>
        <end position="64"/>
    </location>
</feature>
<evidence type="ECO:0000313" key="3">
    <source>
        <dbReference type="EMBL" id="SEC15271.1"/>
    </source>
</evidence>
<name>A0A1H4Q6N1_9ACTN</name>
<protein>
    <submittedName>
        <fullName evidence="3">Uncharacterized protein</fullName>
    </submittedName>
</protein>
<dbReference type="RefSeq" id="WP_090968782.1">
    <property type="nucleotide sequence ID" value="NZ_FNRT01000002.1"/>
</dbReference>